<name>A0ABR3W601_9PEZI</name>
<evidence type="ECO:0000313" key="3">
    <source>
        <dbReference type="Proteomes" id="UP001583177"/>
    </source>
</evidence>
<gene>
    <name evidence="2" type="ORF">Daus18300_011667</name>
</gene>
<accession>A0ABR3W601</accession>
<keyword evidence="3" id="KW-1185">Reference proteome</keyword>
<protein>
    <recommendedName>
        <fullName evidence="4">SprT-like domain-containing protein</fullName>
    </recommendedName>
</protein>
<comment type="caution">
    <text evidence="2">The sequence shown here is derived from an EMBL/GenBank/DDBJ whole genome shotgun (WGS) entry which is preliminary data.</text>
</comment>
<feature type="region of interest" description="Disordered" evidence="1">
    <location>
        <begin position="252"/>
        <end position="298"/>
    </location>
</feature>
<reference evidence="2 3" key="1">
    <citation type="journal article" date="2024" name="IMA Fungus">
        <title>IMA Genome - F19 : A genome assembly and annotation guide to empower mycologists, including annotated draft genome sequences of Ceratocystis pirilliformis, Diaporthe australafricana, Fusarium ophioides, Paecilomyces lecythidis, and Sporothrix stenoceras.</title>
        <authorList>
            <person name="Aylward J."/>
            <person name="Wilson A.M."/>
            <person name="Visagie C.M."/>
            <person name="Spraker J."/>
            <person name="Barnes I."/>
            <person name="Buitendag C."/>
            <person name="Ceriani C."/>
            <person name="Del Mar Angel L."/>
            <person name="du Plessis D."/>
            <person name="Fuchs T."/>
            <person name="Gasser K."/>
            <person name="Kramer D."/>
            <person name="Li W."/>
            <person name="Munsamy K."/>
            <person name="Piso A."/>
            <person name="Price J.L."/>
            <person name="Sonnekus B."/>
            <person name="Thomas C."/>
            <person name="van der Nest A."/>
            <person name="van Dijk A."/>
            <person name="van Heerden A."/>
            <person name="van Vuuren N."/>
            <person name="Yilmaz N."/>
            <person name="Duong T.A."/>
            <person name="van der Merwe N.A."/>
            <person name="Wingfield M.J."/>
            <person name="Wingfield B.D."/>
        </authorList>
    </citation>
    <scope>NUCLEOTIDE SEQUENCE [LARGE SCALE GENOMIC DNA]</scope>
    <source>
        <strain evidence="2 3">CMW 18300</strain>
    </source>
</reference>
<evidence type="ECO:0008006" key="4">
    <source>
        <dbReference type="Google" id="ProtNLM"/>
    </source>
</evidence>
<dbReference type="Proteomes" id="UP001583177">
    <property type="component" value="Unassembled WGS sequence"/>
</dbReference>
<evidence type="ECO:0000313" key="2">
    <source>
        <dbReference type="EMBL" id="KAL1853925.1"/>
    </source>
</evidence>
<proteinExistence type="predicted"/>
<sequence>MAMLTLERRHDLEECSRKLISYRNNASPKLPHLYPCADLKYVPAYVSGFLARLRWLFPDVFISGLKKADGTTETATYWGSSIAEYVPKNAARIMIHAKKAELQQRIKKTQLNYERSQFHITVTLAHELFHVLTGFWTGTDRPGTPPDLYGGHHGDEEAGEAGWWWEIRHMFKGEIHFYYDTTDPLGPKQSGIPFMKDHESETFTRISDAYVRDIYSKGKSDHPKFDATCSPIPKANFRMKNMVGYLNGDYSSNASSSRAARRSTRADGSSNSRGNFPAIKLTPELLSTRPKMPVATQA</sequence>
<dbReference type="EMBL" id="JAWRVE010000145">
    <property type="protein sequence ID" value="KAL1853925.1"/>
    <property type="molecule type" value="Genomic_DNA"/>
</dbReference>
<evidence type="ECO:0000256" key="1">
    <source>
        <dbReference type="SAM" id="MobiDB-lite"/>
    </source>
</evidence>
<organism evidence="2 3">
    <name type="scientific">Diaporthe australafricana</name>
    <dbReference type="NCBI Taxonomy" id="127596"/>
    <lineage>
        <taxon>Eukaryota</taxon>
        <taxon>Fungi</taxon>
        <taxon>Dikarya</taxon>
        <taxon>Ascomycota</taxon>
        <taxon>Pezizomycotina</taxon>
        <taxon>Sordariomycetes</taxon>
        <taxon>Sordariomycetidae</taxon>
        <taxon>Diaporthales</taxon>
        <taxon>Diaporthaceae</taxon>
        <taxon>Diaporthe</taxon>
    </lineage>
</organism>